<dbReference type="Gene3D" id="1.20.58.1700">
    <property type="match status" value="1"/>
</dbReference>
<dbReference type="OrthoDB" id="182039at2"/>
<feature type="domain" description="Amidase" evidence="1">
    <location>
        <begin position="24"/>
        <end position="431"/>
    </location>
</feature>
<gene>
    <name evidence="3" type="ORF">SAMN05443637_12853</name>
</gene>
<dbReference type="Gene3D" id="3.90.1300.10">
    <property type="entry name" value="Amidase signature (AS) domain"/>
    <property type="match status" value="1"/>
</dbReference>
<dbReference type="InterPro" id="IPR014085">
    <property type="entry name" value="Allophanate_hydrolase"/>
</dbReference>
<dbReference type="InterPro" id="IPR000120">
    <property type="entry name" value="Amidase"/>
</dbReference>
<evidence type="ECO:0000313" key="4">
    <source>
        <dbReference type="Proteomes" id="UP000184363"/>
    </source>
</evidence>
<dbReference type="InterPro" id="IPR053844">
    <property type="entry name" value="AH_C"/>
</dbReference>
<dbReference type="GO" id="GO:0016787">
    <property type="term" value="F:hydrolase activity"/>
    <property type="evidence" value="ECO:0007669"/>
    <property type="project" value="UniProtKB-KW"/>
</dbReference>
<evidence type="ECO:0000259" key="1">
    <source>
        <dbReference type="Pfam" id="PF01425"/>
    </source>
</evidence>
<keyword evidence="3" id="KW-0378">Hydrolase</keyword>
<keyword evidence="4" id="KW-1185">Reference proteome</keyword>
<reference evidence="3 4" key="1">
    <citation type="submission" date="2016-11" db="EMBL/GenBank/DDBJ databases">
        <authorList>
            <person name="Jaros S."/>
            <person name="Januszkiewicz K."/>
            <person name="Wedrychowicz H."/>
        </authorList>
    </citation>
    <scope>NUCLEOTIDE SEQUENCE [LARGE SCALE GENOMIC DNA]</scope>
    <source>
        <strain evidence="3 4">DSM 43832</strain>
    </source>
</reference>
<evidence type="ECO:0000313" key="3">
    <source>
        <dbReference type="EMBL" id="SHL43058.1"/>
    </source>
</evidence>
<feature type="domain" description="Allophanate hydrolase C-terminal" evidence="2">
    <location>
        <begin position="457"/>
        <end position="550"/>
    </location>
</feature>
<dbReference type="NCBIfam" id="TIGR02713">
    <property type="entry name" value="allophanate_hyd"/>
    <property type="match status" value="1"/>
</dbReference>
<protein>
    <submittedName>
        <fullName evidence="3">Allophanate hydrolase</fullName>
    </submittedName>
</protein>
<accession>A0A1M7AK06</accession>
<dbReference type="Gene3D" id="3.10.490.10">
    <property type="entry name" value="Gamma-glutamyl cyclotransferase-like"/>
    <property type="match status" value="1"/>
</dbReference>
<dbReference type="Pfam" id="PF21986">
    <property type="entry name" value="AH_C"/>
    <property type="match status" value="1"/>
</dbReference>
<dbReference type="RefSeq" id="WP_084755983.1">
    <property type="nucleotide sequence ID" value="NZ_CALGVN010000031.1"/>
</dbReference>
<proteinExistence type="predicted"/>
<organism evidence="3 4">
    <name type="scientific">Pseudonocardia thermophila</name>
    <dbReference type="NCBI Taxonomy" id="1848"/>
    <lineage>
        <taxon>Bacteria</taxon>
        <taxon>Bacillati</taxon>
        <taxon>Actinomycetota</taxon>
        <taxon>Actinomycetes</taxon>
        <taxon>Pseudonocardiales</taxon>
        <taxon>Pseudonocardiaceae</taxon>
        <taxon>Pseudonocardia</taxon>
    </lineage>
</organism>
<dbReference type="Pfam" id="PF01425">
    <property type="entry name" value="Amidase"/>
    <property type="match status" value="1"/>
</dbReference>
<dbReference type="AlphaFoldDB" id="A0A1M7AK06"/>
<dbReference type="NCBIfam" id="NF006043">
    <property type="entry name" value="PRK08186.1"/>
    <property type="match status" value="1"/>
</dbReference>
<dbReference type="PANTHER" id="PTHR11895:SF169">
    <property type="entry name" value="GLUTAMYL-TRNA(GLN) AMIDOTRANSFERASE"/>
    <property type="match status" value="1"/>
</dbReference>
<dbReference type="Proteomes" id="UP000184363">
    <property type="component" value="Unassembled WGS sequence"/>
</dbReference>
<dbReference type="SUPFAM" id="SSF75304">
    <property type="entry name" value="Amidase signature (AS) enzymes"/>
    <property type="match status" value="1"/>
</dbReference>
<dbReference type="InterPro" id="IPR023631">
    <property type="entry name" value="Amidase_dom"/>
</dbReference>
<dbReference type="STRING" id="1848.SAMN05443637_12853"/>
<dbReference type="InterPro" id="IPR036928">
    <property type="entry name" value="AS_sf"/>
</dbReference>
<evidence type="ECO:0000259" key="2">
    <source>
        <dbReference type="Pfam" id="PF21986"/>
    </source>
</evidence>
<dbReference type="PANTHER" id="PTHR11895">
    <property type="entry name" value="TRANSAMIDASE"/>
    <property type="match status" value="1"/>
</dbReference>
<name>A0A1M7AK06_PSETH</name>
<sequence length="559" mass="56911">MTAAPPSPFVVPGIDRALPPAARVREAYRRIAAADRPEVWITLRPETDVLAEAEAVQRRLDAGQRPALAGLLVAVKDNIDVAGMPTTAACPEYAYRPDTGATAVERLRAAGALVLGKTNLDQFATGLVGTRSPYGAVRCAWDPARVSGGSSSGSAVAVALGIADLGIGTDTAGSGRVPAAFQGIVGIKATPGIVPVTGIVPACADYDCVAVLAADLTTAHRALTVMAGPDGRDPRGRDWPADVHLAAPARPRVAVPRPADLTALTPGYLAAFAIAVERLAGIAEPVEVDVTGLLQTATLLYDGALVAERHAAVGQFLASRPAGADPVVAAIVGAAADVTGPQFAADVDAVVRARHLAQEVLADTDALLLPVTTEHPTIAAIAEDPVGINRRLGTFTNFANLLDMATVAVPAGEADGGPFGVMFVAGSMRDHVALDLAARWTGDRLCPPTDAVELLVVGSQLAGELDAVGARFLTEVATSAAYRLVVLPGEPERSALVHRGRGGEPVAGQLWAVSPGGLGQLLTALRAPLSLGPVELADGRLVTGLACAAEPAALGSHPG</sequence>
<dbReference type="EMBL" id="FRAP01000028">
    <property type="protein sequence ID" value="SHL43058.1"/>
    <property type="molecule type" value="Genomic_DNA"/>
</dbReference>